<name>A0A2P8DWA0_9BACT</name>
<protein>
    <submittedName>
        <fullName evidence="1">Uncharacterized protein</fullName>
    </submittedName>
</protein>
<reference evidence="1 2" key="1">
    <citation type="submission" date="2018-03" db="EMBL/GenBank/DDBJ databases">
        <title>Genomic Encyclopedia of Archaeal and Bacterial Type Strains, Phase II (KMG-II): from individual species to whole genera.</title>
        <authorList>
            <person name="Goeker M."/>
        </authorList>
    </citation>
    <scope>NUCLEOTIDE SEQUENCE [LARGE SCALE GENOMIC DNA]</scope>
    <source>
        <strain evidence="1 2">DSM 28057</strain>
    </source>
</reference>
<gene>
    <name evidence="1" type="ORF">CLV48_11389</name>
</gene>
<organism evidence="1 2">
    <name type="scientific">Cecembia rubra</name>
    <dbReference type="NCBI Taxonomy" id="1485585"/>
    <lineage>
        <taxon>Bacteria</taxon>
        <taxon>Pseudomonadati</taxon>
        <taxon>Bacteroidota</taxon>
        <taxon>Cytophagia</taxon>
        <taxon>Cytophagales</taxon>
        <taxon>Cyclobacteriaceae</taxon>
        <taxon>Cecembia</taxon>
    </lineage>
</organism>
<proteinExistence type="predicted"/>
<dbReference type="AlphaFoldDB" id="A0A2P8DWA0"/>
<comment type="caution">
    <text evidence="1">The sequence shown here is derived from an EMBL/GenBank/DDBJ whole genome shotgun (WGS) entry which is preliminary data.</text>
</comment>
<evidence type="ECO:0000313" key="1">
    <source>
        <dbReference type="EMBL" id="PSL01495.1"/>
    </source>
</evidence>
<keyword evidence="2" id="KW-1185">Reference proteome</keyword>
<dbReference type="Proteomes" id="UP000240708">
    <property type="component" value="Unassembled WGS sequence"/>
</dbReference>
<sequence length="104" mass="12466">MWVTRKWERIFFIEELNLYRLIFLNYGELVCFLYTKMNPNNLKKEHNLIGFGFCDTKTNQINHSIPYLFTCFIQLPHESPSLQVSVPIKTAMPRPLNRSQPWLM</sequence>
<dbReference type="EMBL" id="PYGF01000013">
    <property type="protein sequence ID" value="PSL01495.1"/>
    <property type="molecule type" value="Genomic_DNA"/>
</dbReference>
<accession>A0A2P8DWA0</accession>
<evidence type="ECO:0000313" key="2">
    <source>
        <dbReference type="Proteomes" id="UP000240708"/>
    </source>
</evidence>